<dbReference type="GO" id="GO:0015297">
    <property type="term" value="F:antiporter activity"/>
    <property type="evidence" value="ECO:0007669"/>
    <property type="project" value="InterPro"/>
</dbReference>
<dbReference type="EMBL" id="CP031968">
    <property type="protein sequence ID" value="AXT46646.1"/>
    <property type="molecule type" value="Genomic_DNA"/>
</dbReference>
<feature type="transmembrane region" description="Helical" evidence="5">
    <location>
        <begin position="62"/>
        <end position="83"/>
    </location>
</feature>
<keyword evidence="4 5" id="KW-0472">Membrane</keyword>
<dbReference type="AlphaFoldDB" id="A0AAD0W8R6"/>
<organism evidence="7 8">
    <name type="scientific">Chromobacterium rhizoryzae</name>
    <dbReference type="NCBI Taxonomy" id="1778675"/>
    <lineage>
        <taxon>Bacteria</taxon>
        <taxon>Pseudomonadati</taxon>
        <taxon>Pseudomonadota</taxon>
        <taxon>Betaproteobacteria</taxon>
        <taxon>Neisseriales</taxon>
        <taxon>Chromobacteriaceae</taxon>
        <taxon>Chromobacterium</taxon>
    </lineage>
</organism>
<dbReference type="Proteomes" id="UP000259465">
    <property type="component" value="Chromosome"/>
</dbReference>
<dbReference type="InterPro" id="IPR038770">
    <property type="entry name" value="Na+/solute_symporter_sf"/>
</dbReference>
<dbReference type="Gene3D" id="1.20.1530.20">
    <property type="match status" value="1"/>
</dbReference>
<feature type="transmembrane region" description="Helical" evidence="5">
    <location>
        <begin position="6"/>
        <end position="27"/>
    </location>
</feature>
<feature type="domain" description="Cation/H+ exchanger transmembrane" evidence="6">
    <location>
        <begin position="25"/>
        <end position="373"/>
    </location>
</feature>
<evidence type="ECO:0000256" key="4">
    <source>
        <dbReference type="ARBA" id="ARBA00023136"/>
    </source>
</evidence>
<accession>A0AAD0W8R6</accession>
<sequence length="399" mass="41768">MMSLPWQTLALNPLAAFGVLLSLGVIGGQIAVRVARLPAIVGYVLTGLLIGPHSLRLLDEQLLQQASIFVHLALGIALFEAGRRVDLRWLRVERTLLLTTLFYCLLTLLGLFAALQLFGLGLAASLMLAALGVATSPVVTLEIVRESNADGQVSERLLVATALSNLLALPCFALALSYGHLSGNNGVESGILLPGWLTLASCALGLLAGLAAIQLNRWLGGRQRESQKVMLFGLIALVVGVADMLQVLPSLALLVAGLATRNLKHGHTVTERGVMSSAQIFTVAFFVAAGAQLAPQSLAEFWPLALACLALRTGLAMLIWWLAAGANGLPKRHGACLGLALNAWSGGTALLMSLGAVSLGAAAQSFSGAMMSILVINELCAPVLTRLALRLAGETRAQE</sequence>
<evidence type="ECO:0000256" key="1">
    <source>
        <dbReference type="ARBA" id="ARBA00004141"/>
    </source>
</evidence>
<reference evidence="7 8" key="1">
    <citation type="submission" date="2018-08" db="EMBL/GenBank/DDBJ databases">
        <title>Complete genome sequence of JP2-74.</title>
        <authorList>
            <person name="Wu L."/>
        </authorList>
    </citation>
    <scope>NUCLEOTIDE SEQUENCE [LARGE SCALE GENOMIC DNA]</scope>
    <source>
        <strain evidence="7 8">JP2-74</strain>
    </source>
</reference>
<keyword evidence="8" id="KW-1185">Reference proteome</keyword>
<keyword evidence="3 5" id="KW-1133">Transmembrane helix</keyword>
<dbReference type="PANTHER" id="PTHR43021:SF2">
    <property type="entry name" value="CATION_H+ EXCHANGER DOMAIN-CONTAINING PROTEIN"/>
    <property type="match status" value="1"/>
</dbReference>
<feature type="transmembrane region" description="Helical" evidence="5">
    <location>
        <begin position="301"/>
        <end position="323"/>
    </location>
</feature>
<feature type="transmembrane region" description="Helical" evidence="5">
    <location>
        <begin position="156"/>
        <end position="176"/>
    </location>
</feature>
<feature type="transmembrane region" description="Helical" evidence="5">
    <location>
        <begin position="121"/>
        <end position="144"/>
    </location>
</feature>
<dbReference type="KEGG" id="crz:D1345_10780"/>
<keyword evidence="2 5" id="KW-0812">Transmembrane</keyword>
<protein>
    <submittedName>
        <fullName evidence="7">Sodium:proton antiporter</fullName>
    </submittedName>
</protein>
<feature type="transmembrane region" description="Helical" evidence="5">
    <location>
        <begin position="196"/>
        <end position="219"/>
    </location>
</feature>
<name>A0AAD0W8R6_9NEIS</name>
<evidence type="ECO:0000313" key="7">
    <source>
        <dbReference type="EMBL" id="AXT46646.1"/>
    </source>
</evidence>
<evidence type="ECO:0000256" key="5">
    <source>
        <dbReference type="SAM" id="Phobius"/>
    </source>
</evidence>
<proteinExistence type="predicted"/>
<evidence type="ECO:0000256" key="2">
    <source>
        <dbReference type="ARBA" id="ARBA00022692"/>
    </source>
</evidence>
<feature type="transmembrane region" description="Helical" evidence="5">
    <location>
        <begin position="231"/>
        <end position="256"/>
    </location>
</feature>
<feature type="transmembrane region" description="Helical" evidence="5">
    <location>
        <begin position="276"/>
        <end position="294"/>
    </location>
</feature>
<evidence type="ECO:0000256" key="3">
    <source>
        <dbReference type="ARBA" id="ARBA00022989"/>
    </source>
</evidence>
<feature type="transmembrane region" description="Helical" evidence="5">
    <location>
        <begin position="34"/>
        <end position="50"/>
    </location>
</feature>
<dbReference type="GO" id="GO:1902600">
    <property type="term" value="P:proton transmembrane transport"/>
    <property type="evidence" value="ECO:0007669"/>
    <property type="project" value="InterPro"/>
</dbReference>
<comment type="subcellular location">
    <subcellularLocation>
        <location evidence="1">Membrane</location>
        <topology evidence="1">Multi-pass membrane protein</topology>
    </subcellularLocation>
</comment>
<feature type="transmembrane region" description="Helical" evidence="5">
    <location>
        <begin position="343"/>
        <end position="363"/>
    </location>
</feature>
<dbReference type="InterPro" id="IPR006153">
    <property type="entry name" value="Cation/H_exchanger_TM"/>
</dbReference>
<evidence type="ECO:0000259" key="6">
    <source>
        <dbReference type="Pfam" id="PF00999"/>
    </source>
</evidence>
<evidence type="ECO:0000313" key="8">
    <source>
        <dbReference type="Proteomes" id="UP000259465"/>
    </source>
</evidence>
<dbReference type="Pfam" id="PF00999">
    <property type="entry name" value="Na_H_Exchanger"/>
    <property type="match status" value="1"/>
</dbReference>
<dbReference type="PANTHER" id="PTHR43021">
    <property type="entry name" value="NA(+)/H(+) ANTIPORTER-RELATED"/>
    <property type="match status" value="1"/>
</dbReference>
<gene>
    <name evidence="7" type="ORF">D1345_10780</name>
</gene>
<feature type="transmembrane region" description="Helical" evidence="5">
    <location>
        <begin position="95"/>
        <end position="115"/>
    </location>
</feature>
<dbReference type="GO" id="GO:0016020">
    <property type="term" value="C:membrane"/>
    <property type="evidence" value="ECO:0007669"/>
    <property type="project" value="UniProtKB-SubCell"/>
</dbReference>